<accession>A0A9P1FTW7</accession>
<feature type="compositionally biased region" description="Low complexity" evidence="1">
    <location>
        <begin position="384"/>
        <end position="400"/>
    </location>
</feature>
<name>A0A9P1FTW7_9DINO</name>
<organism evidence="3">
    <name type="scientific">Cladocopium goreaui</name>
    <dbReference type="NCBI Taxonomy" id="2562237"/>
    <lineage>
        <taxon>Eukaryota</taxon>
        <taxon>Sar</taxon>
        <taxon>Alveolata</taxon>
        <taxon>Dinophyceae</taxon>
        <taxon>Suessiales</taxon>
        <taxon>Symbiodiniaceae</taxon>
        <taxon>Cladocopium</taxon>
    </lineage>
</organism>
<protein>
    <submittedName>
        <fullName evidence="3">Uncharacterized protein</fullName>
    </submittedName>
</protein>
<feature type="transmembrane region" description="Helical" evidence="2">
    <location>
        <begin position="199"/>
        <end position="228"/>
    </location>
</feature>
<evidence type="ECO:0000313" key="5">
    <source>
        <dbReference type="Proteomes" id="UP001152797"/>
    </source>
</evidence>
<evidence type="ECO:0000256" key="1">
    <source>
        <dbReference type="SAM" id="MobiDB-lite"/>
    </source>
</evidence>
<keyword evidence="5" id="KW-1185">Reference proteome</keyword>
<gene>
    <name evidence="3" type="ORF">C1SCF055_LOCUS15462</name>
</gene>
<feature type="transmembrane region" description="Helical" evidence="2">
    <location>
        <begin position="12"/>
        <end position="29"/>
    </location>
</feature>
<reference evidence="3" key="1">
    <citation type="submission" date="2022-10" db="EMBL/GenBank/DDBJ databases">
        <authorList>
            <person name="Chen Y."/>
            <person name="Dougan E. K."/>
            <person name="Chan C."/>
            <person name="Rhodes N."/>
            <person name="Thang M."/>
        </authorList>
    </citation>
    <scope>NUCLEOTIDE SEQUENCE</scope>
</reference>
<keyword evidence="2" id="KW-1133">Transmembrane helix</keyword>
<sequence>MSNPGDSGDPSLILWVIGFVLLAFGHVQGTKWHLQAGLWQWACQGSPNSGPQKLEVDRREQRFQVELMQARVQNLKHAHAVSLQFTFFCTLAEIWMLCHEPSLAAVCQLLATVLAYCLHLFCYDIVHTEDQFRKFQGLVIFTHSILAAAVAFERDLVVFDLAEKMATISLICSSVVLIDLKAILLFYTCQSAVLTWCRWNLIGVGNITPFVVFASIATSVFFGAVIFLCVHQIRSSMAAKLDSGDASALMLGFRQVLRGVCDGDVVLDRRTMTIVDDATCLQRVLKCSKNLNRSNFLDLFLDTESREKFQEFLVQETQEEAVEGLPRGLRVSLQGARGAVSMDLFCTTLPRGGDGSFIGASSDYCLLAMKEDPEQSLPEAAPEAQPVSVPAVPKPSSARSSGSVSEVVVAYDDLLEIALLVSDATGFLDICEVHLSFQRQSEVSNIESGMPTLRKFIRASDWDRIERMFEIVTNLPPEDQQQRCYFRRPTLFRIPGESRSYVCARSTSLRLADQCITPGRPSHFWMHLTQFDSSRVQRPRDQELEGIVEE</sequence>
<feature type="transmembrane region" description="Helical" evidence="2">
    <location>
        <begin position="78"/>
        <end position="97"/>
    </location>
</feature>
<evidence type="ECO:0000313" key="3">
    <source>
        <dbReference type="EMBL" id="CAI3988263.1"/>
    </source>
</evidence>
<dbReference type="Proteomes" id="UP001152797">
    <property type="component" value="Unassembled WGS sequence"/>
</dbReference>
<feature type="region of interest" description="Disordered" evidence="1">
    <location>
        <begin position="375"/>
        <end position="400"/>
    </location>
</feature>
<comment type="caution">
    <text evidence="3">The sequence shown here is derived from an EMBL/GenBank/DDBJ whole genome shotgun (WGS) entry which is preliminary data.</text>
</comment>
<dbReference type="EMBL" id="CAMXCT010001247">
    <property type="protein sequence ID" value="CAI3988263.1"/>
    <property type="molecule type" value="Genomic_DNA"/>
</dbReference>
<feature type="transmembrane region" description="Helical" evidence="2">
    <location>
        <begin position="165"/>
        <end position="187"/>
    </location>
</feature>
<keyword evidence="2" id="KW-0812">Transmembrane</keyword>
<dbReference type="AlphaFoldDB" id="A0A9P1FTW7"/>
<proteinExistence type="predicted"/>
<dbReference type="EMBL" id="CAMXCT020001247">
    <property type="protein sequence ID" value="CAL1141638.1"/>
    <property type="molecule type" value="Genomic_DNA"/>
</dbReference>
<keyword evidence="2" id="KW-0472">Membrane</keyword>
<evidence type="ECO:0000256" key="2">
    <source>
        <dbReference type="SAM" id="Phobius"/>
    </source>
</evidence>
<evidence type="ECO:0000313" key="4">
    <source>
        <dbReference type="EMBL" id="CAL1141638.1"/>
    </source>
</evidence>
<dbReference type="EMBL" id="CAMXCT030001247">
    <property type="protein sequence ID" value="CAL4775575.1"/>
    <property type="molecule type" value="Genomic_DNA"/>
</dbReference>
<feature type="transmembrane region" description="Helical" evidence="2">
    <location>
        <begin position="135"/>
        <end position="153"/>
    </location>
</feature>
<dbReference type="OrthoDB" id="442028at2759"/>
<feature type="transmembrane region" description="Helical" evidence="2">
    <location>
        <begin position="103"/>
        <end position="123"/>
    </location>
</feature>
<reference evidence="4" key="2">
    <citation type="submission" date="2024-04" db="EMBL/GenBank/DDBJ databases">
        <authorList>
            <person name="Chen Y."/>
            <person name="Shah S."/>
            <person name="Dougan E. K."/>
            <person name="Thang M."/>
            <person name="Chan C."/>
        </authorList>
    </citation>
    <scope>NUCLEOTIDE SEQUENCE [LARGE SCALE GENOMIC DNA]</scope>
</reference>